<protein>
    <submittedName>
        <fullName evidence="2">Uncharacterized protein</fullName>
    </submittedName>
</protein>
<organism evidence="2">
    <name type="scientific">Sesamum radiatum</name>
    <name type="common">Black benniseed</name>
    <dbReference type="NCBI Taxonomy" id="300843"/>
    <lineage>
        <taxon>Eukaryota</taxon>
        <taxon>Viridiplantae</taxon>
        <taxon>Streptophyta</taxon>
        <taxon>Embryophyta</taxon>
        <taxon>Tracheophyta</taxon>
        <taxon>Spermatophyta</taxon>
        <taxon>Magnoliopsida</taxon>
        <taxon>eudicotyledons</taxon>
        <taxon>Gunneridae</taxon>
        <taxon>Pentapetalae</taxon>
        <taxon>asterids</taxon>
        <taxon>lamiids</taxon>
        <taxon>Lamiales</taxon>
        <taxon>Pedaliaceae</taxon>
        <taxon>Sesamum</taxon>
    </lineage>
</organism>
<feature type="region of interest" description="Disordered" evidence="1">
    <location>
        <begin position="21"/>
        <end position="58"/>
    </location>
</feature>
<proteinExistence type="predicted"/>
<reference evidence="2" key="2">
    <citation type="journal article" date="2024" name="Plant">
        <title>Genomic evolution and insights into agronomic trait innovations of Sesamum species.</title>
        <authorList>
            <person name="Miao H."/>
            <person name="Wang L."/>
            <person name="Qu L."/>
            <person name="Liu H."/>
            <person name="Sun Y."/>
            <person name="Le M."/>
            <person name="Wang Q."/>
            <person name="Wei S."/>
            <person name="Zheng Y."/>
            <person name="Lin W."/>
            <person name="Duan Y."/>
            <person name="Cao H."/>
            <person name="Xiong S."/>
            <person name="Wang X."/>
            <person name="Wei L."/>
            <person name="Li C."/>
            <person name="Ma Q."/>
            <person name="Ju M."/>
            <person name="Zhao R."/>
            <person name="Li G."/>
            <person name="Mu C."/>
            <person name="Tian Q."/>
            <person name="Mei H."/>
            <person name="Zhang T."/>
            <person name="Gao T."/>
            <person name="Zhang H."/>
        </authorList>
    </citation>
    <scope>NUCLEOTIDE SEQUENCE</scope>
    <source>
        <strain evidence="2">G02</strain>
    </source>
</reference>
<reference evidence="2" key="1">
    <citation type="submission" date="2020-06" db="EMBL/GenBank/DDBJ databases">
        <authorList>
            <person name="Li T."/>
            <person name="Hu X."/>
            <person name="Zhang T."/>
            <person name="Song X."/>
            <person name="Zhang H."/>
            <person name="Dai N."/>
            <person name="Sheng W."/>
            <person name="Hou X."/>
            <person name="Wei L."/>
        </authorList>
    </citation>
    <scope>NUCLEOTIDE SEQUENCE</scope>
    <source>
        <strain evidence="2">G02</strain>
        <tissue evidence="2">Leaf</tissue>
    </source>
</reference>
<name>A0AAW2LP60_SESRA</name>
<evidence type="ECO:0000313" key="2">
    <source>
        <dbReference type="EMBL" id="KAL0320125.1"/>
    </source>
</evidence>
<dbReference type="EMBL" id="JACGWJ010000024">
    <property type="protein sequence ID" value="KAL0320125.1"/>
    <property type="molecule type" value="Genomic_DNA"/>
</dbReference>
<evidence type="ECO:0000256" key="1">
    <source>
        <dbReference type="SAM" id="MobiDB-lite"/>
    </source>
</evidence>
<gene>
    <name evidence="2" type="ORF">Sradi_5274000</name>
</gene>
<sequence>MGEVEIRDIAGHIEGGIEEKVPDESLPQSMMEDVPGPFGESQIPEKNDDVGEKAPVVG</sequence>
<dbReference type="AlphaFoldDB" id="A0AAW2LP60"/>
<comment type="caution">
    <text evidence="2">The sequence shown here is derived from an EMBL/GenBank/DDBJ whole genome shotgun (WGS) entry which is preliminary data.</text>
</comment>
<feature type="compositionally biased region" description="Basic and acidic residues" evidence="1">
    <location>
        <begin position="43"/>
        <end position="52"/>
    </location>
</feature>
<accession>A0AAW2LP60</accession>